<dbReference type="Proteomes" id="UP001358417">
    <property type="component" value="Unassembled WGS sequence"/>
</dbReference>
<dbReference type="PROSITE" id="PS00463">
    <property type="entry name" value="ZN2_CY6_FUNGAL_1"/>
    <property type="match status" value="1"/>
</dbReference>
<keyword evidence="4" id="KW-0804">Transcription</keyword>
<feature type="region of interest" description="Disordered" evidence="6">
    <location>
        <begin position="1"/>
        <end position="22"/>
    </location>
</feature>
<accession>A0AAV9MYF3</accession>
<dbReference type="PANTHER" id="PTHR37534">
    <property type="entry name" value="TRANSCRIPTIONAL ACTIVATOR PROTEIN UGA3"/>
    <property type="match status" value="1"/>
</dbReference>
<dbReference type="InterPro" id="IPR036864">
    <property type="entry name" value="Zn2-C6_fun-type_DNA-bd_sf"/>
</dbReference>
<evidence type="ECO:0000256" key="3">
    <source>
        <dbReference type="ARBA" id="ARBA00023125"/>
    </source>
</evidence>
<dbReference type="SUPFAM" id="SSF57701">
    <property type="entry name" value="Zn2/Cys6 DNA-binding domain"/>
    <property type="match status" value="1"/>
</dbReference>
<organism evidence="8 9">
    <name type="scientific">Exophiala bonariae</name>
    <dbReference type="NCBI Taxonomy" id="1690606"/>
    <lineage>
        <taxon>Eukaryota</taxon>
        <taxon>Fungi</taxon>
        <taxon>Dikarya</taxon>
        <taxon>Ascomycota</taxon>
        <taxon>Pezizomycotina</taxon>
        <taxon>Eurotiomycetes</taxon>
        <taxon>Chaetothyriomycetidae</taxon>
        <taxon>Chaetothyriales</taxon>
        <taxon>Herpotrichiellaceae</taxon>
        <taxon>Exophiala</taxon>
    </lineage>
</organism>
<feature type="domain" description="Zn(2)-C6 fungal-type" evidence="7">
    <location>
        <begin position="27"/>
        <end position="58"/>
    </location>
</feature>
<dbReference type="GeneID" id="89975289"/>
<dbReference type="GO" id="GO:0008270">
    <property type="term" value="F:zinc ion binding"/>
    <property type="evidence" value="ECO:0007669"/>
    <property type="project" value="InterPro"/>
</dbReference>
<dbReference type="InterPro" id="IPR021858">
    <property type="entry name" value="Fun_TF"/>
</dbReference>
<gene>
    <name evidence="8" type="ORF">LTR84_007122</name>
</gene>
<dbReference type="RefSeq" id="XP_064702342.1">
    <property type="nucleotide sequence ID" value="XM_064850676.1"/>
</dbReference>
<dbReference type="PROSITE" id="PS50048">
    <property type="entry name" value="ZN2_CY6_FUNGAL_2"/>
    <property type="match status" value="1"/>
</dbReference>
<dbReference type="GO" id="GO:0045944">
    <property type="term" value="P:positive regulation of transcription by RNA polymerase II"/>
    <property type="evidence" value="ECO:0007669"/>
    <property type="project" value="TreeGrafter"/>
</dbReference>
<dbReference type="Pfam" id="PF00172">
    <property type="entry name" value="Zn_clus"/>
    <property type="match status" value="1"/>
</dbReference>
<evidence type="ECO:0000256" key="1">
    <source>
        <dbReference type="ARBA" id="ARBA00004123"/>
    </source>
</evidence>
<evidence type="ECO:0000256" key="4">
    <source>
        <dbReference type="ARBA" id="ARBA00023163"/>
    </source>
</evidence>
<dbReference type="EMBL" id="JAVRRD010000028">
    <property type="protein sequence ID" value="KAK5046769.1"/>
    <property type="molecule type" value="Genomic_DNA"/>
</dbReference>
<dbReference type="PANTHER" id="PTHR37534:SF3">
    <property type="entry name" value="ZN(II)2CYS6 TRANSCRIPTION FACTOR (EUROFUNG)"/>
    <property type="match status" value="1"/>
</dbReference>
<keyword evidence="3" id="KW-0238">DNA-binding</keyword>
<keyword evidence="9" id="KW-1185">Reference proteome</keyword>
<dbReference type="CDD" id="cd00067">
    <property type="entry name" value="GAL4"/>
    <property type="match status" value="1"/>
</dbReference>
<name>A0AAV9MYF3_9EURO</name>
<keyword evidence="2" id="KW-0805">Transcription regulation</keyword>
<comment type="subcellular location">
    <subcellularLocation>
        <location evidence="1">Nucleus</location>
    </subcellularLocation>
</comment>
<feature type="region of interest" description="Disordered" evidence="6">
    <location>
        <begin position="67"/>
        <end position="89"/>
    </location>
</feature>
<evidence type="ECO:0000256" key="2">
    <source>
        <dbReference type="ARBA" id="ARBA00023015"/>
    </source>
</evidence>
<reference evidence="8 9" key="1">
    <citation type="submission" date="2023-08" db="EMBL/GenBank/DDBJ databases">
        <title>Black Yeasts Isolated from many extreme environments.</title>
        <authorList>
            <person name="Coleine C."/>
            <person name="Stajich J.E."/>
            <person name="Selbmann L."/>
        </authorList>
    </citation>
    <scope>NUCLEOTIDE SEQUENCE [LARGE SCALE GENOMIC DNA]</scope>
    <source>
        <strain evidence="8 9">CCFEE 5792</strain>
    </source>
</reference>
<dbReference type="GO" id="GO:0000976">
    <property type="term" value="F:transcription cis-regulatory region binding"/>
    <property type="evidence" value="ECO:0007669"/>
    <property type="project" value="TreeGrafter"/>
</dbReference>
<keyword evidence="5" id="KW-0539">Nucleus</keyword>
<evidence type="ECO:0000313" key="9">
    <source>
        <dbReference type="Proteomes" id="UP001358417"/>
    </source>
</evidence>
<evidence type="ECO:0000256" key="5">
    <source>
        <dbReference type="ARBA" id="ARBA00023242"/>
    </source>
</evidence>
<evidence type="ECO:0000259" key="7">
    <source>
        <dbReference type="PROSITE" id="PS50048"/>
    </source>
</evidence>
<dbReference type="GO" id="GO:0005634">
    <property type="term" value="C:nucleus"/>
    <property type="evidence" value="ECO:0007669"/>
    <property type="project" value="UniProtKB-SubCell"/>
</dbReference>
<dbReference type="CDD" id="cd12148">
    <property type="entry name" value="fungal_TF_MHR"/>
    <property type="match status" value="1"/>
</dbReference>
<proteinExistence type="predicted"/>
<dbReference type="GO" id="GO:0000981">
    <property type="term" value="F:DNA-binding transcription factor activity, RNA polymerase II-specific"/>
    <property type="evidence" value="ECO:0007669"/>
    <property type="project" value="InterPro"/>
</dbReference>
<comment type="caution">
    <text evidence="8">The sequence shown here is derived from an EMBL/GenBank/DDBJ whole genome shotgun (WGS) entry which is preliminary data.</text>
</comment>
<dbReference type="SMART" id="SM00066">
    <property type="entry name" value="GAL4"/>
    <property type="match status" value="1"/>
</dbReference>
<dbReference type="AlphaFoldDB" id="A0AAV9MYF3"/>
<sequence length="580" mass="65031">MAVADPPQAPQGRTRPSRARGLRTSTGCLTCKTRRVKCDEGKPICRGCARSDDRKCVYSNALGDSISSEENQHLPSPTARPPENESLSNNAQIQSTDQEKLLEHFPVDTTSQPDSVDSGIGDCSQYEDIQTQLRWHSFGQSIESVQGPESFNSPAQSLYLIDGSRGSSTPLTPGDGTLEWYDLVAQDAVIDVDKIAIAESSPRWNFDDGVSHRKVGREKVQSMQHDTDSGGLKMVPNRDVDFKAHEIEYLTYYIRVVAPMLDFFDRSCQFTEVVPQLARRNIGLAKSIFAAAARHKSLHGLAEEARNRDCRYATEFLYDALNSLASAIQDTAYAQSQETLATVVMISTCEMLNGSSKELERHLRGAFWIHRHQTNDGESTGLRRATWWAWLRQDIWAAFSNGRKTLTMWTPKENLATLSADDLALRICYISAKVVDYVSREAIQTQEWHLRLTHGERLQQDLDDWFSVLPDSYKPLPGHGFWVNPPPYAGALQYYYFSTLVLSLHRPFLGGITEHRAREKTITETVENVINIVRANATSHAMALVNFQALDAARLCSEGPQNMTVYIIACPIDTAIEFLY</sequence>
<evidence type="ECO:0000313" key="8">
    <source>
        <dbReference type="EMBL" id="KAK5046769.1"/>
    </source>
</evidence>
<dbReference type="Pfam" id="PF11951">
    <property type="entry name" value="Fungal_trans_2"/>
    <property type="match status" value="1"/>
</dbReference>
<dbReference type="InterPro" id="IPR001138">
    <property type="entry name" value="Zn2Cys6_DnaBD"/>
</dbReference>
<dbReference type="Gene3D" id="4.10.240.10">
    <property type="entry name" value="Zn(2)-C6 fungal-type DNA-binding domain"/>
    <property type="match status" value="1"/>
</dbReference>
<protein>
    <recommendedName>
        <fullName evidence="7">Zn(2)-C6 fungal-type domain-containing protein</fullName>
    </recommendedName>
</protein>
<evidence type="ECO:0000256" key="6">
    <source>
        <dbReference type="SAM" id="MobiDB-lite"/>
    </source>
</evidence>